<dbReference type="Proteomes" id="UP000070069">
    <property type="component" value="Unassembled WGS sequence"/>
</dbReference>
<evidence type="ECO:0000256" key="1">
    <source>
        <dbReference type="SAM" id="Phobius"/>
    </source>
</evidence>
<evidence type="ECO:0000313" key="3">
    <source>
        <dbReference type="Proteomes" id="UP000070069"/>
    </source>
</evidence>
<dbReference type="PATRIC" id="fig|203274.3.peg.463"/>
<gene>
    <name evidence="2" type="ORF">AXA84_0307</name>
</gene>
<keyword evidence="1" id="KW-1133">Transmembrane helix</keyword>
<feature type="transmembrane region" description="Helical" evidence="1">
    <location>
        <begin position="18"/>
        <end position="39"/>
    </location>
</feature>
<dbReference type="EMBL" id="LTBM01000009">
    <property type="protein sequence ID" value="KXT29181.1"/>
    <property type="molecule type" value="Genomic_DNA"/>
</dbReference>
<reference evidence="2 3" key="1">
    <citation type="submission" date="2016-02" db="EMBL/GenBank/DDBJ databases">
        <title>A draft genome sequence of Candidatus Phytoplasma oryzae strain Mbita1, the causative agent of Napier Grass stunt disease in Kenya.</title>
        <authorList>
            <person name="Fischer A."/>
            <person name="Santa-Cruz I."/>
            <person name="Wambua L."/>
            <person name="Olds C."/>
            <person name="Midega C."/>
            <person name="Dickinson M."/>
            <person name="Kawicha P."/>
            <person name="Khan Z."/>
            <person name="Masiga D."/>
            <person name="Jores J."/>
            <person name="Bernd S."/>
        </authorList>
    </citation>
    <scope>NUCLEOTIDE SEQUENCE [LARGE SCALE GENOMIC DNA]</scope>
    <source>
        <strain evidence="2">Mbita1</strain>
    </source>
</reference>
<dbReference type="RefSeq" id="WP_066540448.1">
    <property type="nucleotide sequence ID" value="NZ_LTBM01000009.1"/>
</dbReference>
<name>A0A139JQC6_9MOLU</name>
<evidence type="ECO:0000313" key="2">
    <source>
        <dbReference type="EMBL" id="KXT29181.1"/>
    </source>
</evidence>
<accession>A0A139JQC6</accession>
<comment type="caution">
    <text evidence="2">The sequence shown here is derived from an EMBL/GenBank/DDBJ whole genome shotgun (WGS) entry which is preliminary data.</text>
</comment>
<dbReference type="AlphaFoldDB" id="A0A139JQC6"/>
<protein>
    <recommendedName>
        <fullName evidence="4">DUF2963 domain-containing protein</fullName>
    </recommendedName>
</protein>
<sequence>MSEESLSSSFFQKNSQNILIISIFIIFLSATSLIIYLFLLEKESFEIKNIINQKDNINQPIKPFTNSIVNKTFIKTLPDGTIEEYNNVNEELIKRTIPGKKIEEFINNKKYKETIFDSKQKNKIQEILIYDTETNELSKKIIPNIKIEEFAQNNKIKETIFNPQQPNIIEEILEYDAKNGQLKKRQNFQRIQEFGPNMKLIKNIEIDEKTRNHKKISEYDDKERIIKEKGYRPDLNTLEYMKKFIYNQQNEQITIEENNFKEDGKITKTTIFDEKTKKPKTIFKYNDKERIIEEKGYKPDSNTLEYMKKFIYNQQNIQMTSESTQYKKDGKILKTTIFDTKTKKPKIILEYDNKERIIEEKGYRLDLNTLEYIKKFIYNKQDVKIILEQSNYKEDGKTIEETIQFNEEGAVKNIINIKTIKQNNNDKYIEKNNN</sequence>
<organism evidence="2 3">
    <name type="scientific">Candidatus Phytoplasma oryzae</name>
    <dbReference type="NCBI Taxonomy" id="203274"/>
    <lineage>
        <taxon>Bacteria</taxon>
        <taxon>Bacillati</taxon>
        <taxon>Mycoplasmatota</taxon>
        <taxon>Mollicutes</taxon>
        <taxon>Acholeplasmatales</taxon>
        <taxon>Acholeplasmataceae</taxon>
        <taxon>Candidatus Phytoplasma</taxon>
        <taxon>16SrXI (Rice yellow dwarf group)</taxon>
    </lineage>
</organism>
<keyword evidence="1" id="KW-0812">Transmembrane</keyword>
<keyword evidence="1" id="KW-0472">Membrane</keyword>
<proteinExistence type="predicted"/>
<evidence type="ECO:0008006" key="4">
    <source>
        <dbReference type="Google" id="ProtNLM"/>
    </source>
</evidence>